<dbReference type="CDD" id="cd05289">
    <property type="entry name" value="MDR_like_2"/>
    <property type="match status" value="1"/>
</dbReference>
<evidence type="ECO:0000256" key="1">
    <source>
        <dbReference type="ARBA" id="ARBA00023002"/>
    </source>
</evidence>
<dbReference type="SUPFAM" id="SSF50129">
    <property type="entry name" value="GroES-like"/>
    <property type="match status" value="1"/>
</dbReference>
<name>A0A2V5L633_9MICC</name>
<comment type="caution">
    <text evidence="3">The sequence shown here is derived from an EMBL/GenBank/DDBJ whole genome shotgun (WGS) entry which is preliminary data.</text>
</comment>
<accession>A0A2V5L633</accession>
<dbReference type="InterPro" id="IPR011032">
    <property type="entry name" value="GroES-like_sf"/>
</dbReference>
<dbReference type="InterPro" id="IPR002364">
    <property type="entry name" value="Quin_OxRdtase/zeta-crystal_CS"/>
</dbReference>
<organism evidence="3 4">
    <name type="scientific">Arthrobacter livingstonensis</name>
    <dbReference type="NCBI Taxonomy" id="670078"/>
    <lineage>
        <taxon>Bacteria</taxon>
        <taxon>Bacillati</taxon>
        <taxon>Actinomycetota</taxon>
        <taxon>Actinomycetes</taxon>
        <taxon>Micrococcales</taxon>
        <taxon>Micrococcaceae</taxon>
        <taxon>Arthrobacter</taxon>
    </lineage>
</organism>
<dbReference type="GO" id="GO:0008270">
    <property type="term" value="F:zinc ion binding"/>
    <property type="evidence" value="ECO:0007669"/>
    <property type="project" value="InterPro"/>
</dbReference>
<dbReference type="InterPro" id="IPR036291">
    <property type="entry name" value="NAD(P)-bd_dom_sf"/>
</dbReference>
<dbReference type="InterPro" id="IPR050700">
    <property type="entry name" value="YIM1/Zinc_Alcohol_DH_Fams"/>
</dbReference>
<dbReference type="Gene3D" id="3.90.180.10">
    <property type="entry name" value="Medium-chain alcohol dehydrogenases, catalytic domain"/>
    <property type="match status" value="1"/>
</dbReference>
<dbReference type="Pfam" id="PF08240">
    <property type="entry name" value="ADH_N"/>
    <property type="match status" value="1"/>
</dbReference>
<dbReference type="Pfam" id="PF13602">
    <property type="entry name" value="ADH_zinc_N_2"/>
    <property type="match status" value="1"/>
</dbReference>
<evidence type="ECO:0000313" key="4">
    <source>
        <dbReference type="Proteomes" id="UP000247832"/>
    </source>
</evidence>
<dbReference type="EMBL" id="QJVD01000029">
    <property type="protein sequence ID" value="PYI65183.1"/>
    <property type="molecule type" value="Genomic_DNA"/>
</dbReference>
<sequence length="309" mass="32097">MKALRAHHRGGPEQLMLDTVPIPTLTAGEVLVEVHAAAITFAELSWDETWGHMPAIPAHEFSGVVSAMASDVDGFVVGDEVFGLIRFELQGAAAGYVAVPAADLARKPASLTHAETAALPLAALTAWQALFDVAAVEANDRVLVQGGAGGVGIFAVQLAKSAGAIVTTTVRADGIALAEALGVDEVIDTDEVDFVAGGPRFDVVIDTIGGDVLQRSYDVAVEGGHLVTLQGPPDTKLADRAAIAATFFIVSPDISELNRIADLADRGDLRVVLAATFPLDQGKTAFESGRGTHRSPGKTILIVREVEPG</sequence>
<dbReference type="Gene3D" id="3.40.50.720">
    <property type="entry name" value="NAD(P)-binding Rossmann-like Domain"/>
    <property type="match status" value="1"/>
</dbReference>
<dbReference type="InterPro" id="IPR013154">
    <property type="entry name" value="ADH-like_N"/>
</dbReference>
<dbReference type="AlphaFoldDB" id="A0A2V5L633"/>
<proteinExistence type="predicted"/>
<keyword evidence="4" id="KW-1185">Reference proteome</keyword>
<dbReference type="GO" id="GO:0016491">
    <property type="term" value="F:oxidoreductase activity"/>
    <property type="evidence" value="ECO:0007669"/>
    <property type="project" value="UniProtKB-KW"/>
</dbReference>
<dbReference type="InterPro" id="IPR020843">
    <property type="entry name" value="ER"/>
</dbReference>
<dbReference type="SMART" id="SM00829">
    <property type="entry name" value="PKS_ER"/>
    <property type="match status" value="1"/>
</dbReference>
<dbReference type="OrthoDB" id="3175656at2"/>
<feature type="domain" description="Enoyl reductase (ER)" evidence="2">
    <location>
        <begin position="10"/>
        <end position="301"/>
    </location>
</feature>
<dbReference type="PANTHER" id="PTHR11695:SF294">
    <property type="entry name" value="RETICULON-4-INTERACTING PROTEIN 1, MITOCHONDRIAL"/>
    <property type="match status" value="1"/>
</dbReference>
<dbReference type="PANTHER" id="PTHR11695">
    <property type="entry name" value="ALCOHOL DEHYDROGENASE RELATED"/>
    <property type="match status" value="1"/>
</dbReference>
<evidence type="ECO:0000313" key="3">
    <source>
        <dbReference type="EMBL" id="PYI65183.1"/>
    </source>
</evidence>
<reference evidence="3 4" key="1">
    <citation type="submission" date="2018-05" db="EMBL/GenBank/DDBJ databases">
        <title>Genetic diversity of glacier-inhabiting Cryobacterium bacteria in China and description of Cryobacterium mengkeensis sp. nov. and Arthrobacter glacialis sp. nov.</title>
        <authorList>
            <person name="Liu Q."/>
            <person name="Xin Y.-H."/>
        </authorList>
    </citation>
    <scope>NUCLEOTIDE SEQUENCE [LARGE SCALE GENOMIC DNA]</scope>
    <source>
        <strain evidence="3 4">LI2</strain>
    </source>
</reference>
<gene>
    <name evidence="3" type="ORF">CVV68_19385</name>
</gene>
<protein>
    <submittedName>
        <fullName evidence="3">Alcohol dehydrogenase</fullName>
    </submittedName>
</protein>
<keyword evidence="1" id="KW-0560">Oxidoreductase</keyword>
<dbReference type="Proteomes" id="UP000247832">
    <property type="component" value="Unassembled WGS sequence"/>
</dbReference>
<evidence type="ECO:0000259" key="2">
    <source>
        <dbReference type="SMART" id="SM00829"/>
    </source>
</evidence>
<dbReference type="PROSITE" id="PS01162">
    <property type="entry name" value="QOR_ZETA_CRYSTAL"/>
    <property type="match status" value="1"/>
</dbReference>
<dbReference type="SUPFAM" id="SSF51735">
    <property type="entry name" value="NAD(P)-binding Rossmann-fold domains"/>
    <property type="match status" value="1"/>
</dbReference>